<protein>
    <submittedName>
        <fullName evidence="1">Uncharacterized protein</fullName>
    </submittedName>
</protein>
<gene>
    <name evidence="1" type="ORF">A3F54_01805</name>
</gene>
<proteinExistence type="predicted"/>
<dbReference type="EMBL" id="MHKD01000039">
    <property type="protein sequence ID" value="OGY82061.1"/>
    <property type="molecule type" value="Genomic_DNA"/>
</dbReference>
<comment type="caution">
    <text evidence="1">The sequence shown here is derived from an EMBL/GenBank/DDBJ whole genome shotgun (WGS) entry which is preliminary data.</text>
</comment>
<reference evidence="1 2" key="1">
    <citation type="journal article" date="2016" name="Nat. Commun.">
        <title>Thousands of microbial genomes shed light on interconnected biogeochemical processes in an aquifer system.</title>
        <authorList>
            <person name="Anantharaman K."/>
            <person name="Brown C.T."/>
            <person name="Hug L.A."/>
            <person name="Sharon I."/>
            <person name="Castelle C.J."/>
            <person name="Probst A.J."/>
            <person name="Thomas B.C."/>
            <person name="Singh A."/>
            <person name="Wilkins M.J."/>
            <person name="Karaoz U."/>
            <person name="Brodie E.L."/>
            <person name="Williams K.H."/>
            <person name="Hubbard S.S."/>
            <person name="Banfield J.F."/>
        </authorList>
    </citation>
    <scope>NUCLEOTIDE SEQUENCE [LARGE SCALE GENOMIC DNA]</scope>
</reference>
<accession>A0A1G2AYN7</accession>
<organism evidence="1 2">
    <name type="scientific">Candidatus Kerfeldbacteria bacterium RIFCSPHIGHO2_12_FULL_48_17</name>
    <dbReference type="NCBI Taxonomy" id="1798542"/>
    <lineage>
        <taxon>Bacteria</taxon>
        <taxon>Candidatus Kerfeldiibacteriota</taxon>
    </lineage>
</organism>
<dbReference type="STRING" id="1798542.A3F54_01805"/>
<evidence type="ECO:0000313" key="2">
    <source>
        <dbReference type="Proteomes" id="UP000176952"/>
    </source>
</evidence>
<dbReference type="Proteomes" id="UP000176952">
    <property type="component" value="Unassembled WGS sequence"/>
</dbReference>
<sequence length="181" mass="20483">MSTLILVNIPNSQLVPFTATAPKKNSQGFPFDPKTYEEESAFGRFIKRHREFALAQPPDPTLLPQHQHPRETIDFLFIGNAHLRGFYFNGRAVDYTYVLPDTGFRDIEYRCLIDVDNPFLGPPVVSGQCSAAGYDEVVISLTGAGGRHGYFLIRTFQLMTSFCRLIDLDELVPVIDFRHLT</sequence>
<name>A0A1G2AYN7_9BACT</name>
<evidence type="ECO:0000313" key="1">
    <source>
        <dbReference type="EMBL" id="OGY82061.1"/>
    </source>
</evidence>
<dbReference type="AlphaFoldDB" id="A0A1G2AYN7"/>